<evidence type="ECO:0000313" key="8">
    <source>
        <dbReference type="Proteomes" id="UP000228700"/>
    </source>
</evidence>
<dbReference type="NCBIfam" id="TIGR03953">
    <property type="entry name" value="rplD_bact"/>
    <property type="match status" value="1"/>
</dbReference>
<reference evidence="8" key="1">
    <citation type="submission" date="2017-09" db="EMBL/GenBank/DDBJ databases">
        <title>Depth-based differentiation of microbial function through sediment-hosted aquifers and enrichment of novel symbionts in the deep terrestrial subsurface.</title>
        <authorList>
            <person name="Probst A.J."/>
            <person name="Ladd B."/>
            <person name="Jarett J.K."/>
            <person name="Geller-Mcgrath D.E."/>
            <person name="Sieber C.M.K."/>
            <person name="Emerson J.B."/>
            <person name="Anantharaman K."/>
            <person name="Thomas B.C."/>
            <person name="Malmstrom R."/>
            <person name="Stieglmeier M."/>
            <person name="Klingl A."/>
            <person name="Woyke T."/>
            <person name="Ryan C.M."/>
            <person name="Banfield J.F."/>
        </authorList>
    </citation>
    <scope>NUCLEOTIDE SEQUENCE [LARGE SCALE GENOMIC DNA]</scope>
</reference>
<dbReference type="InterPro" id="IPR013005">
    <property type="entry name" value="Ribosomal_uL4-like"/>
</dbReference>
<evidence type="ECO:0000256" key="5">
    <source>
        <dbReference type="HAMAP-Rule" id="MF_01328"/>
    </source>
</evidence>
<dbReference type="GO" id="GO:0006412">
    <property type="term" value="P:translation"/>
    <property type="evidence" value="ECO:0007669"/>
    <property type="project" value="UniProtKB-UniRule"/>
</dbReference>
<comment type="similarity">
    <text evidence="1 5">Belongs to the universal ribosomal protein uL4 family.</text>
</comment>
<sequence length="248" mass="27198">MKKAAPRSLKTENATKKASSKAPAMTVSYKASVYTKAGKESSSISLPESIFGLRWNSDLVHQVMHSMTSNARDPIANTKTRGEVRGGGKKPWRQKGTGRARHGSTRSPIWVGGGIAHGPRADKNYDRKVNRKLKAKALFTVLSRKYREGEVLFVDSLAMSAPKTTDAVSALAHLSKVKGFEMLINKKQNAAFIAFATKDSSTEKSFRNINSIAFNEIRNMNVLDILGSKFVVIENPEASLKMLESKLA</sequence>
<dbReference type="Proteomes" id="UP000228700">
    <property type="component" value="Unassembled WGS sequence"/>
</dbReference>
<accession>A0A2M8LDD1</accession>
<evidence type="ECO:0000256" key="4">
    <source>
        <dbReference type="ARBA" id="ARBA00035244"/>
    </source>
</evidence>
<dbReference type="InterPro" id="IPR023574">
    <property type="entry name" value="Ribosomal_uL4_dom_sf"/>
</dbReference>
<keyword evidence="5" id="KW-0699">rRNA-binding</keyword>
<gene>
    <name evidence="5" type="primary">rplD</name>
    <name evidence="7" type="ORF">COV01_00275</name>
</gene>
<feature type="region of interest" description="Disordered" evidence="6">
    <location>
        <begin position="78"/>
        <end position="113"/>
    </location>
</feature>
<comment type="caution">
    <text evidence="7">The sequence shown here is derived from an EMBL/GenBank/DDBJ whole genome shotgun (WGS) entry which is preliminary data.</text>
</comment>
<dbReference type="GO" id="GO:0019843">
    <property type="term" value="F:rRNA binding"/>
    <property type="evidence" value="ECO:0007669"/>
    <property type="project" value="UniProtKB-UniRule"/>
</dbReference>
<keyword evidence="5" id="KW-0694">RNA-binding</keyword>
<dbReference type="EMBL" id="PFEQ01000001">
    <property type="protein sequence ID" value="PJE74632.1"/>
    <property type="molecule type" value="Genomic_DNA"/>
</dbReference>
<dbReference type="PANTHER" id="PTHR10746:SF6">
    <property type="entry name" value="LARGE RIBOSOMAL SUBUNIT PROTEIN UL4M"/>
    <property type="match status" value="1"/>
</dbReference>
<protein>
    <recommendedName>
        <fullName evidence="4 5">Large ribosomal subunit protein uL4</fullName>
    </recommendedName>
</protein>
<dbReference type="Pfam" id="PF00573">
    <property type="entry name" value="Ribosomal_L4"/>
    <property type="match status" value="1"/>
</dbReference>
<dbReference type="PANTHER" id="PTHR10746">
    <property type="entry name" value="50S RIBOSOMAL PROTEIN L4"/>
    <property type="match status" value="1"/>
</dbReference>
<dbReference type="GO" id="GO:0005840">
    <property type="term" value="C:ribosome"/>
    <property type="evidence" value="ECO:0007669"/>
    <property type="project" value="UniProtKB-KW"/>
</dbReference>
<evidence type="ECO:0000313" key="7">
    <source>
        <dbReference type="EMBL" id="PJE74632.1"/>
    </source>
</evidence>
<comment type="function">
    <text evidence="5">One of the primary rRNA binding proteins, this protein initially binds near the 5'-end of the 23S rRNA. It is important during the early stages of 50S assembly. It makes multiple contacts with different domains of the 23S rRNA in the assembled 50S subunit and ribosome.</text>
</comment>
<dbReference type="GO" id="GO:1990904">
    <property type="term" value="C:ribonucleoprotein complex"/>
    <property type="evidence" value="ECO:0007669"/>
    <property type="project" value="UniProtKB-KW"/>
</dbReference>
<evidence type="ECO:0000256" key="1">
    <source>
        <dbReference type="ARBA" id="ARBA00010528"/>
    </source>
</evidence>
<evidence type="ECO:0000256" key="2">
    <source>
        <dbReference type="ARBA" id="ARBA00022980"/>
    </source>
</evidence>
<dbReference type="HAMAP" id="MF_01328_B">
    <property type="entry name" value="Ribosomal_uL4_B"/>
    <property type="match status" value="1"/>
</dbReference>
<proteinExistence type="inferred from homology"/>
<feature type="region of interest" description="Disordered" evidence="6">
    <location>
        <begin position="1"/>
        <end position="25"/>
    </location>
</feature>
<organism evidence="7 8">
    <name type="scientific">Candidatus Taylorbacteria bacterium CG10_big_fil_rev_8_21_14_0_10_41_48</name>
    <dbReference type="NCBI Taxonomy" id="1975024"/>
    <lineage>
        <taxon>Bacteria</taxon>
        <taxon>Candidatus Tayloriibacteriota</taxon>
    </lineage>
</organism>
<evidence type="ECO:0000256" key="6">
    <source>
        <dbReference type="SAM" id="MobiDB-lite"/>
    </source>
</evidence>
<dbReference type="InterPro" id="IPR002136">
    <property type="entry name" value="Ribosomal_uL4"/>
</dbReference>
<keyword evidence="2 5" id="KW-0689">Ribosomal protein</keyword>
<dbReference type="Gene3D" id="3.40.1370.10">
    <property type="match status" value="1"/>
</dbReference>
<keyword evidence="3 5" id="KW-0687">Ribonucleoprotein</keyword>
<dbReference type="AlphaFoldDB" id="A0A2M8LDD1"/>
<dbReference type="SUPFAM" id="SSF52166">
    <property type="entry name" value="Ribosomal protein L4"/>
    <property type="match status" value="1"/>
</dbReference>
<comment type="subunit">
    <text evidence="5">Part of the 50S ribosomal subunit.</text>
</comment>
<dbReference type="GO" id="GO:0003735">
    <property type="term" value="F:structural constituent of ribosome"/>
    <property type="evidence" value="ECO:0007669"/>
    <property type="project" value="InterPro"/>
</dbReference>
<comment type="function">
    <text evidence="5">Forms part of the polypeptide exit tunnel.</text>
</comment>
<name>A0A2M8LDD1_9BACT</name>
<feature type="compositionally biased region" description="Basic residues" evidence="6">
    <location>
        <begin position="87"/>
        <end position="104"/>
    </location>
</feature>
<evidence type="ECO:0000256" key="3">
    <source>
        <dbReference type="ARBA" id="ARBA00023274"/>
    </source>
</evidence>